<dbReference type="GO" id="GO:0051016">
    <property type="term" value="P:barbed-end actin filament capping"/>
    <property type="evidence" value="ECO:0007669"/>
    <property type="project" value="TreeGrafter"/>
</dbReference>
<keyword evidence="1" id="KW-0677">Repeat</keyword>
<dbReference type="PANTHER" id="PTHR11977:SF123">
    <property type="entry name" value="GELSOLIN"/>
    <property type="match status" value="1"/>
</dbReference>
<evidence type="ECO:0000259" key="2">
    <source>
        <dbReference type="Pfam" id="PF00626"/>
    </source>
</evidence>
<gene>
    <name evidence="3" type="ORF">CYNAS_LOCUS6535</name>
</gene>
<dbReference type="EMBL" id="CATQJL010000112">
    <property type="protein sequence ID" value="CAJ0594552.1"/>
    <property type="molecule type" value="Genomic_DNA"/>
</dbReference>
<evidence type="ECO:0000256" key="1">
    <source>
        <dbReference type="ARBA" id="ARBA00022737"/>
    </source>
</evidence>
<dbReference type="SUPFAM" id="SSF55753">
    <property type="entry name" value="Actin depolymerizing proteins"/>
    <property type="match status" value="4"/>
</dbReference>
<evidence type="ECO:0000313" key="3">
    <source>
        <dbReference type="EMBL" id="CAJ0594552.1"/>
    </source>
</evidence>
<dbReference type="InterPro" id="IPR007123">
    <property type="entry name" value="Gelsolin-like_dom"/>
</dbReference>
<accession>A0AA36GM15</accession>
<sequence length="474" mass="54252">MSSYVDLSAVGKRNGLEIWRIKNLSLEPVPRSEYGQFYTGDAYVCLNTADQTWNLHVWVGESATADEVGSAGMAAARIDIALGGRATQHREVQKHESSLFLSYFPYGIRYLKGGYDSAVRAERLPSNLEPRLYHCEGKRNVRCSEVDCKPESLNLCDVFILDLGSEIYIWMPPDSGRLEKIKGMEIAKHMSEDERNNKAHVNVVDSDWNTNEAFWSHSGGVQNASHIKKTRDVEQQSYYEKPVDRSALYRVSDASGRLEVTKVAEGEIKQSQLDSQDAFILDARGGVYVWLGKGCTPNERKRALQWGENYIKQKNLPQWTQVTCIREGDETPSFTRWFPDWTQASQARELYTPRLYQVYDRPPDRLIVEEISNYTQESLDGDDVMILDAYDQIYIWIGACASQQEREGAAVIAKRYLEQEAPRRRINPNVLPIVYQGMEPEAFKAKFKKWDDNLFRGNARSVEGVKKRLFEKVL</sequence>
<feature type="domain" description="Gelsolin-like" evidence="2">
    <location>
        <begin position="368"/>
        <end position="424"/>
    </location>
</feature>
<dbReference type="GO" id="GO:0005546">
    <property type="term" value="F:phosphatidylinositol-4,5-bisphosphate binding"/>
    <property type="evidence" value="ECO:0007669"/>
    <property type="project" value="TreeGrafter"/>
</dbReference>
<dbReference type="Gene3D" id="3.40.20.10">
    <property type="entry name" value="Severin"/>
    <property type="match status" value="4"/>
</dbReference>
<dbReference type="AlphaFoldDB" id="A0AA36GM15"/>
<reference evidence="3" key="1">
    <citation type="submission" date="2023-07" db="EMBL/GenBank/DDBJ databases">
        <authorList>
            <consortium name="CYATHOMIX"/>
        </authorList>
    </citation>
    <scope>NUCLEOTIDE SEQUENCE</scope>
    <source>
        <strain evidence="3">N/A</strain>
    </source>
</reference>
<dbReference type="GO" id="GO:0051015">
    <property type="term" value="F:actin filament binding"/>
    <property type="evidence" value="ECO:0007669"/>
    <property type="project" value="InterPro"/>
</dbReference>
<feature type="domain" description="Gelsolin-like" evidence="2">
    <location>
        <begin position="261"/>
        <end position="334"/>
    </location>
</feature>
<dbReference type="PRINTS" id="PR00597">
    <property type="entry name" value="GELSOLIN"/>
</dbReference>
<dbReference type="SMART" id="SM00262">
    <property type="entry name" value="GEL"/>
    <property type="match status" value="4"/>
</dbReference>
<dbReference type="GO" id="GO:0005737">
    <property type="term" value="C:cytoplasm"/>
    <property type="evidence" value="ECO:0007669"/>
    <property type="project" value="TreeGrafter"/>
</dbReference>
<dbReference type="GO" id="GO:0015629">
    <property type="term" value="C:actin cytoskeleton"/>
    <property type="evidence" value="ECO:0007669"/>
    <property type="project" value="TreeGrafter"/>
</dbReference>
<name>A0AA36GM15_CYLNA</name>
<feature type="domain" description="Gelsolin-like" evidence="2">
    <location>
        <begin position="26"/>
        <end position="101"/>
    </location>
</feature>
<dbReference type="GO" id="GO:0051014">
    <property type="term" value="P:actin filament severing"/>
    <property type="evidence" value="ECO:0007669"/>
    <property type="project" value="TreeGrafter"/>
</dbReference>
<dbReference type="CDD" id="cd11290">
    <property type="entry name" value="gelsolin_S1_like"/>
    <property type="match status" value="1"/>
</dbReference>
<organism evidence="3 4">
    <name type="scientific">Cylicocyclus nassatus</name>
    <name type="common">Nematode worm</name>
    <dbReference type="NCBI Taxonomy" id="53992"/>
    <lineage>
        <taxon>Eukaryota</taxon>
        <taxon>Metazoa</taxon>
        <taxon>Ecdysozoa</taxon>
        <taxon>Nematoda</taxon>
        <taxon>Chromadorea</taxon>
        <taxon>Rhabditida</taxon>
        <taxon>Rhabditina</taxon>
        <taxon>Rhabditomorpha</taxon>
        <taxon>Strongyloidea</taxon>
        <taxon>Strongylidae</taxon>
        <taxon>Cylicocyclus</taxon>
    </lineage>
</organism>
<evidence type="ECO:0000313" key="4">
    <source>
        <dbReference type="Proteomes" id="UP001176961"/>
    </source>
</evidence>
<dbReference type="InterPro" id="IPR007122">
    <property type="entry name" value="Villin/Gelsolin"/>
</dbReference>
<comment type="caution">
    <text evidence="3">The sequence shown here is derived from an EMBL/GenBank/DDBJ whole genome shotgun (WGS) entry which is preliminary data.</text>
</comment>
<dbReference type="CDD" id="cd11289">
    <property type="entry name" value="gelsolin_S2_like"/>
    <property type="match status" value="1"/>
</dbReference>
<dbReference type="Proteomes" id="UP001176961">
    <property type="component" value="Unassembled WGS sequence"/>
</dbReference>
<feature type="domain" description="Gelsolin-like" evidence="2">
    <location>
        <begin position="142"/>
        <end position="205"/>
    </location>
</feature>
<dbReference type="InterPro" id="IPR029006">
    <property type="entry name" value="ADF-H/Gelsolin-like_dom_sf"/>
</dbReference>
<dbReference type="CDD" id="cd11292">
    <property type="entry name" value="gelsolin_S3_like"/>
    <property type="match status" value="1"/>
</dbReference>
<protein>
    <recommendedName>
        <fullName evidence="2">Gelsolin-like domain-containing protein</fullName>
    </recommendedName>
</protein>
<dbReference type="Pfam" id="PF00626">
    <property type="entry name" value="Gelsolin"/>
    <property type="match status" value="4"/>
</dbReference>
<keyword evidence="4" id="KW-1185">Reference proteome</keyword>
<proteinExistence type="predicted"/>
<dbReference type="PANTHER" id="PTHR11977">
    <property type="entry name" value="VILLIN"/>
    <property type="match status" value="1"/>
</dbReference>
<dbReference type="GO" id="GO:0008154">
    <property type="term" value="P:actin polymerization or depolymerization"/>
    <property type="evidence" value="ECO:0007669"/>
    <property type="project" value="TreeGrafter"/>
</dbReference>